<dbReference type="Gene3D" id="3.40.190.10">
    <property type="entry name" value="Periplasmic binding protein-like II"/>
    <property type="match status" value="2"/>
</dbReference>
<evidence type="ECO:0000256" key="4">
    <source>
        <dbReference type="ARBA" id="ARBA00023163"/>
    </source>
</evidence>
<evidence type="ECO:0000259" key="5">
    <source>
        <dbReference type="PROSITE" id="PS50931"/>
    </source>
</evidence>
<comment type="similarity">
    <text evidence="1">Belongs to the LysR transcriptional regulatory family.</text>
</comment>
<dbReference type="RefSeq" id="WP_061152175.1">
    <property type="nucleotide sequence ID" value="NZ_FCOM02000089.1"/>
</dbReference>
<name>A0A158L1R2_9BURK</name>
<dbReference type="SUPFAM" id="SSF46785">
    <property type="entry name" value="Winged helix' DNA-binding domain"/>
    <property type="match status" value="1"/>
</dbReference>
<feature type="domain" description="HTH lysR-type" evidence="5">
    <location>
        <begin position="7"/>
        <end position="64"/>
    </location>
</feature>
<evidence type="ECO:0000256" key="1">
    <source>
        <dbReference type="ARBA" id="ARBA00009437"/>
    </source>
</evidence>
<dbReference type="PROSITE" id="PS50931">
    <property type="entry name" value="HTH_LYSR"/>
    <property type="match status" value="1"/>
</dbReference>
<reference evidence="6" key="1">
    <citation type="submission" date="2016-01" db="EMBL/GenBank/DDBJ databases">
        <authorList>
            <person name="Peeters C."/>
        </authorList>
    </citation>
    <scope>NUCLEOTIDE SEQUENCE [LARGE SCALE GENOMIC DNA]</scope>
    <source>
        <strain evidence="6">LMG 29317</strain>
    </source>
</reference>
<evidence type="ECO:0000256" key="3">
    <source>
        <dbReference type="ARBA" id="ARBA00023125"/>
    </source>
</evidence>
<keyword evidence="3" id="KW-0238">DNA-binding</keyword>
<proteinExistence type="inferred from homology"/>
<dbReference type="GO" id="GO:0003677">
    <property type="term" value="F:DNA binding"/>
    <property type="evidence" value="ECO:0007669"/>
    <property type="project" value="UniProtKB-KW"/>
</dbReference>
<dbReference type="Gene3D" id="1.10.10.10">
    <property type="entry name" value="Winged helix-like DNA-binding domain superfamily/Winged helix DNA-binding domain"/>
    <property type="match status" value="1"/>
</dbReference>
<dbReference type="PANTHER" id="PTHR30118">
    <property type="entry name" value="HTH-TYPE TRANSCRIPTIONAL REGULATOR LEUO-RELATED"/>
    <property type="match status" value="1"/>
</dbReference>
<dbReference type="InterPro" id="IPR050389">
    <property type="entry name" value="LysR-type_TF"/>
</dbReference>
<keyword evidence="7" id="KW-1185">Reference proteome</keyword>
<dbReference type="Pfam" id="PF03466">
    <property type="entry name" value="LysR_substrate"/>
    <property type="match status" value="1"/>
</dbReference>
<dbReference type="InterPro" id="IPR036388">
    <property type="entry name" value="WH-like_DNA-bd_sf"/>
</dbReference>
<dbReference type="InterPro" id="IPR005119">
    <property type="entry name" value="LysR_subst-bd"/>
</dbReference>
<evidence type="ECO:0000313" key="7">
    <source>
        <dbReference type="Proteomes" id="UP000055019"/>
    </source>
</evidence>
<dbReference type="CDD" id="cd08459">
    <property type="entry name" value="PBP2_DntR_NahR_LinR_like"/>
    <property type="match status" value="1"/>
</dbReference>
<dbReference type="PRINTS" id="PR00039">
    <property type="entry name" value="HTHLYSR"/>
</dbReference>
<dbReference type="Pfam" id="PF00126">
    <property type="entry name" value="HTH_1"/>
    <property type="match status" value="1"/>
</dbReference>
<dbReference type="InterPro" id="IPR000847">
    <property type="entry name" value="LysR_HTH_N"/>
</dbReference>
<organism evidence="6 7">
    <name type="scientific">Caballeronia arvi</name>
    <dbReference type="NCBI Taxonomy" id="1777135"/>
    <lineage>
        <taxon>Bacteria</taxon>
        <taxon>Pseudomonadati</taxon>
        <taxon>Pseudomonadota</taxon>
        <taxon>Betaproteobacteria</taxon>
        <taxon>Burkholderiales</taxon>
        <taxon>Burkholderiaceae</taxon>
        <taxon>Caballeronia</taxon>
    </lineage>
</organism>
<gene>
    <name evidence="6" type="ORF">AWB74_08065</name>
</gene>
<dbReference type="OrthoDB" id="5495633at2"/>
<keyword evidence="2" id="KW-0805">Transcription regulation</keyword>
<dbReference type="SUPFAM" id="SSF53850">
    <property type="entry name" value="Periplasmic binding protein-like II"/>
    <property type="match status" value="1"/>
</dbReference>
<dbReference type="InterPro" id="IPR036390">
    <property type="entry name" value="WH_DNA-bd_sf"/>
</dbReference>
<protein>
    <submittedName>
        <fullName evidence="6">LysR family transcriptional regulator</fullName>
    </submittedName>
</protein>
<comment type="caution">
    <text evidence="6">The sequence shown here is derived from an EMBL/GenBank/DDBJ whole genome shotgun (WGS) entry which is preliminary data.</text>
</comment>
<sequence>MIEIEDVDLNLFRVFQAVLRDRSLTRAGERLKLSQPAVSYSLGRLRAIFNDPLFVRGRSGMEPTFRALALQPVVDQALDAVREALRTTVEFDAATSSRTFRILVSDAGEMDYIPRIWGRMMAEAPRLKLSVVPMSVDIVEDALRTNRLDCAIGNLPSLMSSTSHQVLFEESYVCLTRKRAGLPRSKVLSVQQFSAGGHVRVRSIEHSHFNLDETLRSKGIGREVVLELAHFAALPGVLSMSDLYVVLPRRLALAFNRNEDFQMFETPARLGTAPVTMHWHEFYDREPGSMWFRGLVAEVIQELLPT</sequence>
<dbReference type="EMBL" id="FCOM02000089">
    <property type="protein sequence ID" value="SAL87327.1"/>
    <property type="molecule type" value="Genomic_DNA"/>
</dbReference>
<dbReference type="PANTHER" id="PTHR30118:SF15">
    <property type="entry name" value="TRANSCRIPTIONAL REGULATORY PROTEIN"/>
    <property type="match status" value="1"/>
</dbReference>
<accession>A0A158L1R2</accession>
<evidence type="ECO:0000313" key="6">
    <source>
        <dbReference type="EMBL" id="SAL87327.1"/>
    </source>
</evidence>
<dbReference type="GO" id="GO:0003700">
    <property type="term" value="F:DNA-binding transcription factor activity"/>
    <property type="evidence" value="ECO:0007669"/>
    <property type="project" value="InterPro"/>
</dbReference>
<evidence type="ECO:0000256" key="2">
    <source>
        <dbReference type="ARBA" id="ARBA00023015"/>
    </source>
</evidence>
<dbReference type="Proteomes" id="UP000055019">
    <property type="component" value="Unassembled WGS sequence"/>
</dbReference>
<keyword evidence="4" id="KW-0804">Transcription</keyword>
<dbReference type="AlphaFoldDB" id="A0A158L1R2"/>